<name>A0A1H9DKA9_9FLAO</name>
<dbReference type="InterPro" id="IPR023302">
    <property type="entry name" value="Pept_S9A_N"/>
</dbReference>
<dbReference type="STRING" id="1299341.SAMN05444005_10790"/>
<dbReference type="PRINTS" id="PR00862">
    <property type="entry name" value="PROLIGOPTASE"/>
</dbReference>
<dbReference type="AlphaFoldDB" id="A0A1H9DKA9"/>
<dbReference type="EMBL" id="FOEI01000007">
    <property type="protein sequence ID" value="SEQ13869.1"/>
    <property type="molecule type" value="Genomic_DNA"/>
</dbReference>
<evidence type="ECO:0000313" key="7">
    <source>
        <dbReference type="EMBL" id="SEQ13869.1"/>
    </source>
</evidence>
<dbReference type="PANTHER" id="PTHR42881">
    <property type="entry name" value="PROLYL ENDOPEPTIDASE"/>
    <property type="match status" value="1"/>
</dbReference>
<keyword evidence="4" id="KW-0732">Signal</keyword>
<dbReference type="InterPro" id="IPR002470">
    <property type="entry name" value="Peptidase_S9A"/>
</dbReference>
<evidence type="ECO:0000256" key="1">
    <source>
        <dbReference type="ARBA" id="ARBA00022670"/>
    </source>
</evidence>
<dbReference type="GO" id="GO:0004252">
    <property type="term" value="F:serine-type endopeptidase activity"/>
    <property type="evidence" value="ECO:0007669"/>
    <property type="project" value="InterPro"/>
</dbReference>
<feature type="chain" id="PRO_5011726549" evidence="4">
    <location>
        <begin position="18"/>
        <end position="711"/>
    </location>
</feature>
<evidence type="ECO:0000256" key="4">
    <source>
        <dbReference type="SAM" id="SignalP"/>
    </source>
</evidence>
<proteinExistence type="predicted"/>
<dbReference type="OrthoDB" id="9801421at2"/>
<dbReference type="InterPro" id="IPR029058">
    <property type="entry name" value="AB_hydrolase_fold"/>
</dbReference>
<dbReference type="GO" id="GO:0005829">
    <property type="term" value="C:cytosol"/>
    <property type="evidence" value="ECO:0007669"/>
    <property type="project" value="TreeGrafter"/>
</dbReference>
<dbReference type="GO" id="GO:0006508">
    <property type="term" value="P:proteolysis"/>
    <property type="evidence" value="ECO:0007669"/>
    <property type="project" value="UniProtKB-KW"/>
</dbReference>
<keyword evidence="3" id="KW-0720">Serine protease</keyword>
<dbReference type="PANTHER" id="PTHR42881:SF13">
    <property type="entry name" value="PROLYL ENDOPEPTIDASE"/>
    <property type="match status" value="1"/>
</dbReference>
<keyword evidence="1" id="KW-0645">Protease</keyword>
<evidence type="ECO:0000313" key="8">
    <source>
        <dbReference type="Proteomes" id="UP000198648"/>
    </source>
</evidence>
<reference evidence="7 8" key="1">
    <citation type="submission" date="2016-10" db="EMBL/GenBank/DDBJ databases">
        <authorList>
            <person name="de Groot N.N."/>
        </authorList>
    </citation>
    <scope>NUCLEOTIDE SEQUENCE [LARGE SCALE GENOMIC DNA]</scope>
    <source>
        <strain evidence="7 8">DSM 27078</strain>
    </source>
</reference>
<accession>A0A1H9DKA9</accession>
<organism evidence="7 8">
    <name type="scientific">Flavobacterium urocaniciphilum</name>
    <dbReference type="NCBI Taxonomy" id="1299341"/>
    <lineage>
        <taxon>Bacteria</taxon>
        <taxon>Pseudomonadati</taxon>
        <taxon>Bacteroidota</taxon>
        <taxon>Flavobacteriia</taxon>
        <taxon>Flavobacteriales</taxon>
        <taxon>Flavobacteriaceae</taxon>
        <taxon>Flavobacterium</taxon>
    </lineage>
</organism>
<dbReference type="InterPro" id="IPR001375">
    <property type="entry name" value="Peptidase_S9_cat"/>
</dbReference>
<protein>
    <submittedName>
        <fullName evidence="7">Prolyl oligopeptidase</fullName>
    </submittedName>
</protein>
<feature type="domain" description="Peptidase S9A N-terminal" evidence="6">
    <location>
        <begin position="25"/>
        <end position="426"/>
    </location>
</feature>
<dbReference type="Proteomes" id="UP000198648">
    <property type="component" value="Unassembled WGS sequence"/>
</dbReference>
<dbReference type="Pfam" id="PF00326">
    <property type="entry name" value="Peptidase_S9"/>
    <property type="match status" value="1"/>
</dbReference>
<evidence type="ECO:0000256" key="2">
    <source>
        <dbReference type="ARBA" id="ARBA00022801"/>
    </source>
</evidence>
<dbReference type="Gene3D" id="2.130.10.120">
    <property type="entry name" value="Prolyl oligopeptidase, N-terminal domain"/>
    <property type="match status" value="1"/>
</dbReference>
<dbReference type="SUPFAM" id="SSF50993">
    <property type="entry name" value="Peptidase/esterase 'gauge' domain"/>
    <property type="match status" value="1"/>
</dbReference>
<keyword evidence="8" id="KW-1185">Reference proteome</keyword>
<feature type="signal peptide" evidence="4">
    <location>
        <begin position="1"/>
        <end position="17"/>
    </location>
</feature>
<dbReference type="Pfam" id="PF02897">
    <property type="entry name" value="Peptidase_S9_N"/>
    <property type="match status" value="1"/>
</dbReference>
<evidence type="ECO:0000259" key="6">
    <source>
        <dbReference type="Pfam" id="PF02897"/>
    </source>
</evidence>
<dbReference type="SUPFAM" id="SSF53474">
    <property type="entry name" value="alpha/beta-Hydrolases"/>
    <property type="match status" value="1"/>
</dbReference>
<evidence type="ECO:0000259" key="5">
    <source>
        <dbReference type="Pfam" id="PF00326"/>
    </source>
</evidence>
<dbReference type="InterPro" id="IPR051167">
    <property type="entry name" value="Prolyl_oligopep/macrocyclase"/>
</dbReference>
<feature type="domain" description="Peptidase S9 prolyl oligopeptidase catalytic" evidence="5">
    <location>
        <begin position="500"/>
        <end position="707"/>
    </location>
</feature>
<keyword evidence="2" id="KW-0378">Hydrolase</keyword>
<dbReference type="Gene3D" id="3.40.50.1820">
    <property type="entry name" value="alpha/beta hydrolase"/>
    <property type="match status" value="1"/>
</dbReference>
<gene>
    <name evidence="7" type="ORF">SAMN05444005_10790</name>
</gene>
<evidence type="ECO:0000256" key="3">
    <source>
        <dbReference type="ARBA" id="ARBA00022825"/>
    </source>
</evidence>
<sequence length="711" mass="82278">MKKTLFGLLLYSSLAFAQKTTKAPSQKVIDNYHGIEVVDEYRNFENLNDTAVLNWIKTQSTFSKKVLNEIKNKNSYLNLVDKIVDSRYNEIRKKPVNVSKQQNLIFKFDTKDSIYKIYYRKNDKEDFKMIFSPKDYKPETKINYYVNYHKLSPNKTYVAISLTQNGQEISDVIIYDLKKGKLLKDIIRNTWVSDIGGINWLKNESGFIYTYLPDTDKNSVGFIKNSEAVFYKLGSKEGEHKVLFSKKNNPNININSNDFCVAFQSGEYFYAKLSGVESLNDYYYAIKDENLNFNWIPFFEKKDKVFDFKNKNNSYIFYKDLNGYSCLFETEIKNPNFKKTNPIVQFPKNEIINNFIISKNDIYISTITNGIVAKLYVYKKALKEIKLPIPSGSVSIYPIEGNKTEFWVSCGSWNKPSIRYKYNFKKRIFIEDNYKEPVKISEFDDIVFEELTIKTHDGLDLPLTLIYKKGMVKDGNNRVIMDGYGAYGYNYSPYFSPYSLLWVYQGGILVNTHVRGGGEKGEEWRLGGSKATKSNSWKDFISSAEFLIANGYTNPEKLGVKGGSAGGILIGRAITERPDLFKAAIIDVGILNVLRFELSPNGENNLKEFGSFKIKEEFESLYKMDPFHHIKRGVSYPTTLITSGMNDNRVIYWQPAKFAAKLMEFNSGENPIFYFNDNESGHGENSLKKDYEKLEMTYNFFNWQLGNPEYN</sequence>
<dbReference type="GO" id="GO:0070012">
    <property type="term" value="F:oligopeptidase activity"/>
    <property type="evidence" value="ECO:0007669"/>
    <property type="project" value="TreeGrafter"/>
</dbReference>
<dbReference type="RefSeq" id="WP_091469467.1">
    <property type="nucleotide sequence ID" value="NZ_FOEI01000007.1"/>
</dbReference>